<dbReference type="InterPro" id="IPR023298">
    <property type="entry name" value="ATPase_P-typ_TM_dom_sf"/>
</dbReference>
<accession>U4U0G1</accession>
<dbReference type="SFLD" id="SFLDS00003">
    <property type="entry name" value="Haloacid_Dehalogenase"/>
    <property type="match status" value="1"/>
</dbReference>
<evidence type="ECO:0000256" key="17">
    <source>
        <dbReference type="PIRSR" id="PIRSR606539-2"/>
    </source>
</evidence>
<feature type="binding site" evidence="18">
    <location>
        <position position="1155"/>
    </location>
    <ligand>
        <name>Mg(2+)</name>
        <dbReference type="ChEBI" id="CHEBI:18420"/>
    </ligand>
</feature>
<dbReference type="FunFam" id="2.70.150.10:FF:000054">
    <property type="entry name" value="Phospholipid-transporting ATPase"/>
    <property type="match status" value="1"/>
</dbReference>
<dbReference type="CDD" id="cd02073">
    <property type="entry name" value="P-type_ATPase_APLT_Dnf-like"/>
    <property type="match status" value="1"/>
</dbReference>
<dbReference type="GO" id="GO:0016887">
    <property type="term" value="F:ATP hydrolysis activity"/>
    <property type="evidence" value="ECO:0007669"/>
    <property type="project" value="InterPro"/>
</dbReference>
<feature type="transmembrane region" description="Helical" evidence="19">
    <location>
        <begin position="1397"/>
        <end position="1416"/>
    </location>
</feature>
<keyword evidence="6 18" id="KW-0479">Metal-binding</keyword>
<dbReference type="PANTHER" id="PTHR24092:SF218">
    <property type="entry name" value="PHOSPHOLIPID-TRANSPORTING ATPASE"/>
    <property type="match status" value="1"/>
</dbReference>
<keyword evidence="8" id="KW-0256">Endoplasmic reticulum</keyword>
<dbReference type="GO" id="GO:0005524">
    <property type="term" value="F:ATP binding"/>
    <property type="evidence" value="ECO:0007669"/>
    <property type="project" value="UniProtKB-UniRule"/>
</dbReference>
<evidence type="ECO:0000256" key="6">
    <source>
        <dbReference type="ARBA" id="ARBA00022723"/>
    </source>
</evidence>
<evidence type="ECO:0000313" key="23">
    <source>
        <dbReference type="EMBL" id="ERL86572.1"/>
    </source>
</evidence>
<dbReference type="InterPro" id="IPR023214">
    <property type="entry name" value="HAD_sf"/>
</dbReference>
<proteinExistence type="inferred from homology"/>
<feature type="binding site" evidence="17">
    <location>
        <position position="1016"/>
    </location>
    <ligand>
        <name>ATP</name>
        <dbReference type="ChEBI" id="CHEBI:30616"/>
    </ligand>
</feature>
<dbReference type="OrthoDB" id="377733at2759"/>
<feature type="compositionally biased region" description="Polar residues" evidence="20">
    <location>
        <begin position="15"/>
        <end position="37"/>
    </location>
</feature>
<name>U4U0G1_DENPD</name>
<keyword evidence="13 19" id="KW-0472">Membrane</keyword>
<feature type="transmembrane region" description="Helical" evidence="19">
    <location>
        <begin position="502"/>
        <end position="524"/>
    </location>
</feature>
<dbReference type="InterPro" id="IPR044492">
    <property type="entry name" value="P_typ_ATPase_HD_dom"/>
</dbReference>
<evidence type="ECO:0000256" key="16">
    <source>
        <dbReference type="PIRSR" id="PIRSR606539-1"/>
    </source>
</evidence>
<feature type="binding site" evidence="17">
    <location>
        <position position="1135"/>
    </location>
    <ligand>
        <name>ATP</name>
        <dbReference type="ChEBI" id="CHEBI:30616"/>
    </ligand>
</feature>
<dbReference type="SUPFAM" id="SSF81665">
    <property type="entry name" value="Calcium ATPase, transmembrane domain M"/>
    <property type="match status" value="1"/>
</dbReference>
<evidence type="ECO:0000256" key="15">
    <source>
        <dbReference type="ARBA" id="ARBA00050913"/>
    </source>
</evidence>
<keyword evidence="7 17" id="KW-0547">Nucleotide-binding</keyword>
<evidence type="ECO:0000256" key="9">
    <source>
        <dbReference type="ARBA" id="ARBA00022840"/>
    </source>
</evidence>
<feature type="transmembrane region" description="Helical" evidence="19">
    <location>
        <begin position="1245"/>
        <end position="1265"/>
    </location>
</feature>
<evidence type="ECO:0000259" key="21">
    <source>
        <dbReference type="Pfam" id="PF16209"/>
    </source>
</evidence>
<feature type="binding site" evidence="17">
    <location>
        <position position="1129"/>
    </location>
    <ligand>
        <name>ATP</name>
        <dbReference type="ChEBI" id="CHEBI:30616"/>
    </ligand>
</feature>
<evidence type="ECO:0000256" key="12">
    <source>
        <dbReference type="ARBA" id="ARBA00022989"/>
    </source>
</evidence>
<feature type="binding site" evidence="17">
    <location>
        <position position="1159"/>
    </location>
    <ligand>
        <name>ATP</name>
        <dbReference type="ChEBI" id="CHEBI:30616"/>
    </ligand>
</feature>
<comment type="subcellular location">
    <subcellularLocation>
        <location evidence="2">Endomembrane system</location>
        <topology evidence="2">Multi-pass membrane protein</topology>
    </subcellularLocation>
    <subcellularLocation>
        <location evidence="3">Endoplasmic reticulum membrane</location>
    </subcellularLocation>
    <subcellularLocation>
        <location evidence="19">Membrane</location>
        <topology evidence="19">Multi-pass membrane protein</topology>
    </subcellularLocation>
</comment>
<feature type="binding site" evidence="17">
    <location>
        <position position="935"/>
    </location>
    <ligand>
        <name>ATP</name>
        <dbReference type="ChEBI" id="CHEBI:30616"/>
    </ligand>
</feature>
<feature type="transmembrane region" description="Helical" evidence="19">
    <location>
        <begin position="1213"/>
        <end position="1233"/>
    </location>
</feature>
<dbReference type="FunFam" id="3.40.1110.10:FF:000009">
    <property type="entry name" value="Phospholipid-transporting ATPase"/>
    <property type="match status" value="1"/>
</dbReference>
<keyword evidence="12 19" id="KW-1133">Transmembrane helix</keyword>
<feature type="domain" description="P-type ATPase N-terminal" evidence="21">
    <location>
        <begin position="230"/>
        <end position="280"/>
    </location>
</feature>
<dbReference type="InterPro" id="IPR006539">
    <property type="entry name" value="P-type_ATPase_IV"/>
</dbReference>
<dbReference type="InterPro" id="IPR032630">
    <property type="entry name" value="P_typ_ATPase_c"/>
</dbReference>
<feature type="transmembrane region" description="Helical" evidence="19">
    <location>
        <begin position="1324"/>
        <end position="1343"/>
    </location>
</feature>
<dbReference type="STRING" id="77166.U4U0G1"/>
<feature type="binding site" evidence="17">
    <location>
        <position position="613"/>
    </location>
    <ligand>
        <name>ATP</name>
        <dbReference type="ChEBI" id="CHEBI:30616"/>
    </ligand>
</feature>
<dbReference type="PANTHER" id="PTHR24092">
    <property type="entry name" value="PROBABLE PHOSPHOLIPID-TRANSPORTING ATPASE"/>
    <property type="match status" value="1"/>
</dbReference>
<dbReference type="Gene3D" id="3.40.50.1000">
    <property type="entry name" value="HAD superfamily/HAD-like"/>
    <property type="match status" value="2"/>
</dbReference>
<evidence type="ECO:0000256" key="18">
    <source>
        <dbReference type="PIRSR" id="PIRSR606539-3"/>
    </source>
</evidence>
<evidence type="ECO:0000256" key="7">
    <source>
        <dbReference type="ARBA" id="ARBA00022741"/>
    </source>
</evidence>
<comment type="cofactor">
    <cofactor evidence="1 18">
        <name>Mg(2+)</name>
        <dbReference type="ChEBI" id="CHEBI:18420"/>
    </cofactor>
</comment>
<feature type="transmembrane region" description="Helical" evidence="19">
    <location>
        <begin position="1350"/>
        <end position="1368"/>
    </location>
</feature>
<feature type="transmembrane region" description="Helical" evidence="19">
    <location>
        <begin position="280"/>
        <end position="298"/>
    </location>
</feature>
<reference evidence="23 24" key="1">
    <citation type="journal article" date="2013" name="Genome Biol.">
        <title>Draft genome of the mountain pine beetle, Dendroctonus ponderosae Hopkins, a major forest pest.</title>
        <authorList>
            <person name="Keeling C.I."/>
            <person name="Yuen M.M."/>
            <person name="Liao N.Y."/>
            <person name="Docking T.R."/>
            <person name="Chan S.K."/>
            <person name="Taylor G.A."/>
            <person name="Palmquist D.L."/>
            <person name="Jackman S.D."/>
            <person name="Nguyen A."/>
            <person name="Li M."/>
            <person name="Henderson H."/>
            <person name="Janes J.K."/>
            <person name="Zhao Y."/>
            <person name="Pandoh P."/>
            <person name="Moore R."/>
            <person name="Sperling F.A."/>
            <person name="Huber D.P."/>
            <person name="Birol I."/>
            <person name="Jones S.J."/>
            <person name="Bohlmann J."/>
        </authorList>
    </citation>
    <scope>NUCLEOTIDE SEQUENCE</scope>
</reference>
<dbReference type="InterPro" id="IPR036412">
    <property type="entry name" value="HAD-like_sf"/>
</dbReference>
<feature type="binding site" evidence="18">
    <location>
        <position position="612"/>
    </location>
    <ligand>
        <name>Mg(2+)</name>
        <dbReference type="ChEBI" id="CHEBI:18420"/>
    </ligand>
</feature>
<dbReference type="InterPro" id="IPR032631">
    <property type="entry name" value="P-type_ATPase_N"/>
</dbReference>
<dbReference type="PROSITE" id="PS00154">
    <property type="entry name" value="ATPASE_E1_E2"/>
    <property type="match status" value="1"/>
</dbReference>
<feature type="binding site" evidence="17">
    <location>
        <position position="830"/>
    </location>
    <ligand>
        <name>ATP</name>
        <dbReference type="ChEBI" id="CHEBI:30616"/>
    </ligand>
</feature>
<evidence type="ECO:0000256" key="2">
    <source>
        <dbReference type="ARBA" id="ARBA00004127"/>
    </source>
</evidence>
<organism evidence="23 24">
    <name type="scientific">Dendroctonus ponderosae</name>
    <name type="common">Mountain pine beetle</name>
    <dbReference type="NCBI Taxonomy" id="77166"/>
    <lineage>
        <taxon>Eukaryota</taxon>
        <taxon>Metazoa</taxon>
        <taxon>Ecdysozoa</taxon>
        <taxon>Arthropoda</taxon>
        <taxon>Hexapoda</taxon>
        <taxon>Insecta</taxon>
        <taxon>Pterygota</taxon>
        <taxon>Neoptera</taxon>
        <taxon>Endopterygota</taxon>
        <taxon>Coleoptera</taxon>
        <taxon>Polyphaga</taxon>
        <taxon>Cucujiformia</taxon>
        <taxon>Curculionidae</taxon>
        <taxon>Scolytinae</taxon>
        <taxon>Dendroctonus</taxon>
    </lineage>
</organism>
<feature type="binding site" evidence="17">
    <location>
        <position position="1158"/>
    </location>
    <ligand>
        <name>ATP</name>
        <dbReference type="ChEBI" id="CHEBI:30616"/>
    </ligand>
</feature>
<dbReference type="Pfam" id="PF13246">
    <property type="entry name" value="Cation_ATPase"/>
    <property type="match status" value="1"/>
</dbReference>
<dbReference type="InterPro" id="IPR023299">
    <property type="entry name" value="ATPase_P-typ_cyto_dom_N"/>
</dbReference>
<evidence type="ECO:0000256" key="3">
    <source>
        <dbReference type="ARBA" id="ARBA00004586"/>
    </source>
</evidence>
<feature type="binding site" evidence="17">
    <location>
        <position position="1015"/>
    </location>
    <ligand>
        <name>ATP</name>
        <dbReference type="ChEBI" id="CHEBI:30616"/>
    </ligand>
</feature>
<evidence type="ECO:0000259" key="22">
    <source>
        <dbReference type="Pfam" id="PF16212"/>
    </source>
</evidence>
<dbReference type="InterPro" id="IPR008250">
    <property type="entry name" value="ATPase_P-typ_transduc_dom_A_sf"/>
</dbReference>
<evidence type="ECO:0000256" key="19">
    <source>
        <dbReference type="RuleBase" id="RU362033"/>
    </source>
</evidence>
<dbReference type="Pfam" id="PF16212">
    <property type="entry name" value="PhoLip_ATPase_C"/>
    <property type="match status" value="1"/>
</dbReference>
<keyword evidence="10 18" id="KW-0460">Magnesium</keyword>
<dbReference type="InterPro" id="IPR001757">
    <property type="entry name" value="P_typ_ATPase"/>
</dbReference>
<feature type="binding site" evidence="17">
    <location>
        <position position="614"/>
    </location>
    <ligand>
        <name>ATP</name>
        <dbReference type="ChEBI" id="CHEBI:30616"/>
    </ligand>
</feature>
<dbReference type="GO" id="GO:0000287">
    <property type="term" value="F:magnesium ion binding"/>
    <property type="evidence" value="ECO:0007669"/>
    <property type="project" value="UniProtKB-UniRule"/>
</dbReference>
<dbReference type="SFLD" id="SFLDG00002">
    <property type="entry name" value="C1.7:_P-type_atpase_like"/>
    <property type="match status" value="1"/>
</dbReference>
<feature type="region of interest" description="Disordered" evidence="20">
    <location>
        <begin position="728"/>
        <end position="748"/>
    </location>
</feature>
<evidence type="ECO:0000313" key="24">
    <source>
        <dbReference type="Proteomes" id="UP000030742"/>
    </source>
</evidence>
<comment type="catalytic activity">
    <reaction evidence="15">
        <text>a beta-D-glucosyl-(1&lt;-&gt;1')-N-acylsphing-4-enine(out) + ATP + H2O = a beta-D-glucosyl-(1&lt;-&gt;1')-N-acylsphing-4-enine(in) + ADP + phosphate + H(+)</text>
        <dbReference type="Rhea" id="RHEA:66036"/>
        <dbReference type="ChEBI" id="CHEBI:15377"/>
        <dbReference type="ChEBI" id="CHEBI:15378"/>
        <dbReference type="ChEBI" id="CHEBI:22801"/>
        <dbReference type="ChEBI" id="CHEBI:30616"/>
        <dbReference type="ChEBI" id="CHEBI:43474"/>
        <dbReference type="ChEBI" id="CHEBI:456216"/>
    </reaction>
    <physiologicalReaction direction="left-to-right" evidence="15">
        <dbReference type="Rhea" id="RHEA:66037"/>
    </physiologicalReaction>
</comment>
<evidence type="ECO:0000256" key="13">
    <source>
        <dbReference type="ARBA" id="ARBA00023136"/>
    </source>
</evidence>
<feature type="binding site" evidence="17">
    <location>
        <position position="1017"/>
    </location>
    <ligand>
        <name>ATP</name>
        <dbReference type="ChEBI" id="CHEBI:30616"/>
    </ligand>
</feature>
<feature type="region of interest" description="Disordered" evidence="20">
    <location>
        <begin position="121"/>
        <end position="180"/>
    </location>
</feature>
<dbReference type="EC" id="7.6.2.1" evidence="19"/>
<evidence type="ECO:0000256" key="10">
    <source>
        <dbReference type="ARBA" id="ARBA00022842"/>
    </source>
</evidence>
<evidence type="ECO:0000256" key="20">
    <source>
        <dbReference type="SAM" id="MobiDB-lite"/>
    </source>
</evidence>
<evidence type="ECO:0000256" key="4">
    <source>
        <dbReference type="ARBA" id="ARBA00008109"/>
    </source>
</evidence>
<keyword evidence="5 19" id="KW-0812">Transmembrane</keyword>
<feature type="binding site" evidence="17">
    <location>
        <position position="896"/>
    </location>
    <ligand>
        <name>ATP</name>
        <dbReference type="ChEBI" id="CHEBI:30616"/>
    </ligand>
</feature>
<feature type="binding site" evidence="17">
    <location>
        <position position="872"/>
    </location>
    <ligand>
        <name>ATP</name>
        <dbReference type="ChEBI" id="CHEBI:30616"/>
    </ligand>
</feature>
<feature type="domain" description="P-type ATPase C-terminal" evidence="22">
    <location>
        <begin position="1181"/>
        <end position="1425"/>
    </location>
</feature>
<comment type="similarity">
    <text evidence="4 19">Belongs to the cation transport ATPase (P-type) (TC 3.A.3) family. Type IV subfamily.</text>
</comment>
<dbReference type="InterPro" id="IPR018303">
    <property type="entry name" value="ATPase_P-typ_P_site"/>
</dbReference>
<evidence type="ECO:0000256" key="14">
    <source>
        <dbReference type="ARBA" id="ARBA00034036"/>
    </source>
</evidence>
<dbReference type="NCBIfam" id="TIGR01652">
    <property type="entry name" value="ATPase-Plipid"/>
    <property type="match status" value="1"/>
</dbReference>
<dbReference type="PRINTS" id="PR00119">
    <property type="entry name" value="CATATPASE"/>
</dbReference>
<evidence type="ECO:0000256" key="5">
    <source>
        <dbReference type="ARBA" id="ARBA00022692"/>
    </source>
</evidence>
<feature type="region of interest" description="Disordered" evidence="20">
    <location>
        <begin position="1"/>
        <end position="73"/>
    </location>
</feature>
<dbReference type="EMBL" id="KB631829">
    <property type="protein sequence ID" value="ERL86572.1"/>
    <property type="molecule type" value="Genomic_DNA"/>
</dbReference>
<comment type="catalytic activity">
    <reaction evidence="14 19">
        <text>ATP + H2O + phospholipidSide 1 = ADP + phosphate + phospholipidSide 2.</text>
        <dbReference type="EC" id="7.6.2.1"/>
    </reaction>
</comment>
<feature type="transmembrane region" description="Helical" evidence="19">
    <location>
        <begin position="544"/>
        <end position="566"/>
    </location>
</feature>
<feature type="binding site" evidence="18">
    <location>
        <position position="614"/>
    </location>
    <ligand>
        <name>Mg(2+)</name>
        <dbReference type="ChEBI" id="CHEBI:18420"/>
    </ligand>
</feature>
<dbReference type="Gene3D" id="3.40.1110.10">
    <property type="entry name" value="Calcium-transporting ATPase, cytoplasmic domain N"/>
    <property type="match status" value="2"/>
</dbReference>
<dbReference type="Pfam" id="PF16209">
    <property type="entry name" value="PhoLip_ATPase_N"/>
    <property type="match status" value="1"/>
</dbReference>
<dbReference type="FunFam" id="3.40.50.1000:FF:000130">
    <property type="entry name" value="Phospholipid-transporting ATPase"/>
    <property type="match status" value="1"/>
</dbReference>
<dbReference type="GO" id="GO:0005886">
    <property type="term" value="C:plasma membrane"/>
    <property type="evidence" value="ECO:0007669"/>
    <property type="project" value="TreeGrafter"/>
</dbReference>
<dbReference type="SUPFAM" id="SSF81653">
    <property type="entry name" value="Calcium ATPase, transduction domain A"/>
    <property type="match status" value="1"/>
</dbReference>
<dbReference type="SUPFAM" id="SSF56784">
    <property type="entry name" value="HAD-like"/>
    <property type="match status" value="1"/>
</dbReference>
<evidence type="ECO:0000256" key="8">
    <source>
        <dbReference type="ARBA" id="ARBA00022824"/>
    </source>
</evidence>
<dbReference type="Gene3D" id="1.20.1110.10">
    <property type="entry name" value="Calcium-transporting ATPase, transmembrane domain"/>
    <property type="match status" value="1"/>
</dbReference>
<sequence>MSNFNPGSERASVPETASQTQAGAPTSRVSLGGTTYTFPDVTLGAPSPQQARGHLRSVSHGGSSNLPAGSSSAGGVARSALKVLLSGIAEIDLGSMTQFELLAAGSRGHQRAFSQGQISEVPPVGAERPGHSRVGSKTDFILPPEHKDSTRAEGATSRISTKGHSRQASTSESTYTLRNSDPPHLWQKLYYRLTRRSPRSEQEERIRTVVPNHIVPPKTPRKVHPNGRRPNNRIRTTKYTLLSFLPRNLLEQFHRVANLYFIFIVLLNWVPAINAFGKEIAMIPVLFVLGVTAVKDLFEDRRRHASDKKINNSTCRIYNREHSRYRKVLWKDVRVGDLIHLSNNEVVPADILLLRSSDSSGLCYIDTGHLDGETNLKQRQVARGFIEKVTQRWFEPSKFRSKIEVESPTTKIYRFHGSIVHDSGQRVPVGTDNLLLRECLLKNTDFIEGIVVYAGNVVVRLLQPSQLIVEFIILGHETKALLNNGGPRYKRSSLEKQMNQDVVWCVLILILMCILGAIGCKLWLLAFPDLKSPFREESDQIEAFLAFWTYVIILQIMIPLSLYVTLELCKILQVYHIHHNVDLYDSVMDKRIECRALNITEELGQIQYIFSDKTGTLTENRMIFRNCAIAGIDYNHPELENEAQNCNKQGNLSVKVNEQLVTDLNQGVTAEHVFSSRNVHSARIQEFLLLLAVCNTVVCSKHPHHDNMNASETASPKSRSICDKYSRLEESRSVTPSPPLNAFGADSKRSYVPTLSPIESVENSESMEGQASSRSLRPKLLSIPSIGFLSRKSNSTVNLTDEEKVKLGHAASPLSPSDLKPIYEAESPDELALVDAAYIYKCRLLRRTPTEVTVDVPMKGRMMFKILNILPFDSTRKRMSVIFRHPTTSEIILYCKGADSSMIPRLVPAEDDSEQTFILNKTQVHLGSYAREGLRVLVMAKRVLSQQEYNDWTTKHQEIELSVDNVEKKIRDSYNYIECNMTLLGATGIEDRLQEGVPETLTALIAAGIVVWVVTGDKPETAINIAYSAKLFSPQMELLKIMARSKESAESTIRCYLADIELQSNQAENAEEHCSAGCSSRIGPQMPKPQGRALVVDGKTLTYILDRRSNLTKPFLKLTTACNSVLCCRATPLQKAYIVKVVKEELKMRTLAIGDGANDVSMIQTADVGIGISGQEGMQAVMAADFALSRFKYLERFLLVHGHWSYDRLSKMVLYFFYKNATFVFLIFWYQFYCGFSGSVMIDQMYLMLYNLLFTSLPPIAIGVYDQDAPYRLLRDNPYLYKRGRLGRAYRTYSFWMTMADSLYQSVVVFWLCKMAYEGTDVDIFEFGTATTTACMCVMLLHVSIETRSWTIIHAASIFCSIGAFFLYSLTYNTFCVNCFGLPSTYWTIQISMHRPQYWLVTLLACVVAVLPRLLFRVCQTMFAPDEVTKALLAERKSQRRGEKFLVSWSRSTSTSSIYRYS</sequence>
<feature type="transmembrane region" description="Helical" evidence="19">
    <location>
        <begin position="1293"/>
        <end position="1312"/>
    </location>
</feature>
<protein>
    <recommendedName>
        <fullName evidence="19">Phospholipid-transporting ATPase</fullName>
        <ecNumber evidence="19">7.6.2.1</ecNumber>
    </recommendedName>
</protein>
<dbReference type="Proteomes" id="UP000030742">
    <property type="component" value="Unassembled WGS sequence"/>
</dbReference>
<feature type="binding site" evidence="17">
    <location>
        <position position="612"/>
    </location>
    <ligand>
        <name>ATP</name>
        <dbReference type="ChEBI" id="CHEBI:30616"/>
    </ligand>
</feature>
<dbReference type="NCBIfam" id="TIGR01494">
    <property type="entry name" value="ATPase_P-type"/>
    <property type="match status" value="1"/>
</dbReference>
<evidence type="ECO:0000256" key="1">
    <source>
        <dbReference type="ARBA" id="ARBA00001946"/>
    </source>
</evidence>
<keyword evidence="11 19" id="KW-1278">Translocase</keyword>
<dbReference type="Gene3D" id="2.70.150.10">
    <property type="entry name" value="Calcium-transporting ATPase, cytoplasmic transduction domain A"/>
    <property type="match status" value="1"/>
</dbReference>
<feature type="active site" description="4-aspartylphosphate intermediate" evidence="16">
    <location>
        <position position="612"/>
    </location>
</feature>
<dbReference type="GO" id="GO:0045332">
    <property type="term" value="P:phospholipid translocation"/>
    <property type="evidence" value="ECO:0007669"/>
    <property type="project" value="TreeGrafter"/>
</dbReference>
<dbReference type="SFLD" id="SFLDF00027">
    <property type="entry name" value="p-type_atpase"/>
    <property type="match status" value="1"/>
</dbReference>
<feature type="compositionally biased region" description="Polar residues" evidence="20">
    <location>
        <begin position="157"/>
        <end position="179"/>
    </location>
</feature>
<dbReference type="SUPFAM" id="SSF81660">
    <property type="entry name" value="Metal cation-transporting ATPase, ATP-binding domain N"/>
    <property type="match status" value="1"/>
</dbReference>
<feature type="transmembrane region" description="Helical" evidence="19">
    <location>
        <begin position="256"/>
        <end position="274"/>
    </location>
</feature>
<gene>
    <name evidence="23" type="ORF">D910_03979</name>
</gene>
<dbReference type="FunFam" id="3.40.50.1000:FF:000001">
    <property type="entry name" value="Phospholipid-transporting ATPase IC"/>
    <property type="match status" value="1"/>
</dbReference>
<dbReference type="GO" id="GO:0005789">
    <property type="term" value="C:endoplasmic reticulum membrane"/>
    <property type="evidence" value="ECO:0007669"/>
    <property type="project" value="UniProtKB-SubCell"/>
</dbReference>
<keyword evidence="9 17" id="KW-0067">ATP-binding</keyword>
<feature type="binding site" evidence="18">
    <location>
        <position position="1159"/>
    </location>
    <ligand>
        <name>Mg(2+)</name>
        <dbReference type="ChEBI" id="CHEBI:18420"/>
    </ligand>
</feature>
<evidence type="ECO:0000256" key="11">
    <source>
        <dbReference type="ARBA" id="ARBA00022967"/>
    </source>
</evidence>
<dbReference type="GO" id="GO:0140326">
    <property type="term" value="F:ATPase-coupled intramembrane lipid transporter activity"/>
    <property type="evidence" value="ECO:0007669"/>
    <property type="project" value="UniProtKB-EC"/>
</dbReference>